<dbReference type="InterPro" id="IPR029033">
    <property type="entry name" value="His_PPase_superfam"/>
</dbReference>
<dbReference type="SUPFAM" id="SSF53254">
    <property type="entry name" value="Phosphoglycerate mutase-like"/>
    <property type="match status" value="1"/>
</dbReference>
<evidence type="ECO:0000256" key="1">
    <source>
        <dbReference type="SAM" id="MobiDB-lite"/>
    </source>
</evidence>
<protein>
    <submittedName>
        <fullName evidence="2">Uncharacterized protein</fullName>
    </submittedName>
</protein>
<dbReference type="InterPro" id="IPR051710">
    <property type="entry name" value="Phosphatase_SH3-domain"/>
</dbReference>
<proteinExistence type="predicted"/>
<dbReference type="PANTHER" id="PTHR16469">
    <property type="entry name" value="UBIQUITIN-ASSOCIATED AND SH3 DOMAIN-CONTAINING BA-RELATED"/>
    <property type="match status" value="1"/>
</dbReference>
<comment type="caution">
    <text evidence="2">The sequence shown here is derived from an EMBL/GenBank/DDBJ whole genome shotgun (WGS) entry which is preliminary data.</text>
</comment>
<keyword evidence="3" id="KW-1185">Reference proteome</keyword>
<dbReference type="GO" id="GO:0016791">
    <property type="term" value="F:phosphatase activity"/>
    <property type="evidence" value="ECO:0007669"/>
    <property type="project" value="UniProtKB-ARBA"/>
</dbReference>
<dbReference type="Pfam" id="PF00300">
    <property type="entry name" value="His_Phos_1"/>
    <property type="match status" value="1"/>
</dbReference>
<accession>A0A2A2K6J1</accession>
<dbReference type="Gene3D" id="3.40.50.1240">
    <property type="entry name" value="Phosphoglycerate mutase-like"/>
    <property type="match status" value="1"/>
</dbReference>
<sequence>MVPIKDKKANTTKSELTSEIGPHSCPSNMEKVKQQQKGKNSAPAQFECVARNVIVMCNSQPIDDVCPEWIERCSQTGSYAPYDMNMPSRLPVERAITNYANDAPLTRIGLILAQLTGRGLLYNGLVPDVIYTSPALRSIQTAIEIRRASRSKAAIRVEPGLFENTNLYPQGAPTFLNAKERLALCAAIDNNYSSAISSKDLFASREQTPDYNRRVGTVLNRIVRKNEFLPVKKDLNYLIVGHPSTVDMAVGQLMRGPTPRMSTEADLAEAYKRVPNCAAVHFQMATNQWIIEEMLPVSFEGCTTALDYNFVMRPPPGAIIRLNFLEENPTKRSQNY</sequence>
<name>A0A2A2K6J1_9BILA</name>
<evidence type="ECO:0000313" key="2">
    <source>
        <dbReference type="EMBL" id="PAV69502.1"/>
    </source>
</evidence>
<evidence type="ECO:0000313" key="3">
    <source>
        <dbReference type="Proteomes" id="UP000218231"/>
    </source>
</evidence>
<feature type="region of interest" description="Disordered" evidence="1">
    <location>
        <begin position="1"/>
        <end position="37"/>
    </location>
</feature>
<dbReference type="AlphaFoldDB" id="A0A2A2K6J1"/>
<dbReference type="EMBL" id="LIAE01009495">
    <property type="protein sequence ID" value="PAV69502.1"/>
    <property type="molecule type" value="Genomic_DNA"/>
</dbReference>
<reference evidence="2 3" key="1">
    <citation type="journal article" date="2017" name="Curr. Biol.">
        <title>Genome architecture and evolution of a unichromosomal asexual nematode.</title>
        <authorList>
            <person name="Fradin H."/>
            <person name="Zegar C."/>
            <person name="Gutwein M."/>
            <person name="Lucas J."/>
            <person name="Kovtun M."/>
            <person name="Corcoran D."/>
            <person name="Baugh L.R."/>
            <person name="Kiontke K."/>
            <person name="Gunsalus K."/>
            <person name="Fitch D.H."/>
            <person name="Piano F."/>
        </authorList>
    </citation>
    <scope>NUCLEOTIDE SEQUENCE [LARGE SCALE GENOMIC DNA]</scope>
    <source>
        <strain evidence="2">PF1309</strain>
    </source>
</reference>
<dbReference type="PANTHER" id="PTHR16469:SF5">
    <property type="entry name" value="PHOSPHOGLYCERATE MUTASE FAMILY PROTEIN"/>
    <property type="match status" value="1"/>
</dbReference>
<dbReference type="STRING" id="2018661.A0A2A2K6J1"/>
<gene>
    <name evidence="2" type="ORF">WR25_11986</name>
</gene>
<dbReference type="CDD" id="cd07067">
    <property type="entry name" value="HP_PGM_like"/>
    <property type="match status" value="1"/>
</dbReference>
<dbReference type="InterPro" id="IPR013078">
    <property type="entry name" value="His_Pase_superF_clade-1"/>
</dbReference>
<dbReference type="Proteomes" id="UP000218231">
    <property type="component" value="Unassembled WGS sequence"/>
</dbReference>
<organism evidence="2 3">
    <name type="scientific">Diploscapter pachys</name>
    <dbReference type="NCBI Taxonomy" id="2018661"/>
    <lineage>
        <taxon>Eukaryota</taxon>
        <taxon>Metazoa</taxon>
        <taxon>Ecdysozoa</taxon>
        <taxon>Nematoda</taxon>
        <taxon>Chromadorea</taxon>
        <taxon>Rhabditida</taxon>
        <taxon>Rhabditina</taxon>
        <taxon>Rhabditomorpha</taxon>
        <taxon>Rhabditoidea</taxon>
        <taxon>Rhabditidae</taxon>
        <taxon>Diploscapter</taxon>
    </lineage>
</organism>
<dbReference type="OrthoDB" id="414418at2759"/>